<protein>
    <recommendedName>
        <fullName evidence="1">HTH luxR-type domain-containing protein</fullName>
    </recommendedName>
</protein>
<dbReference type="InterPro" id="IPR051797">
    <property type="entry name" value="TrmB-like"/>
</dbReference>
<dbReference type="AlphaFoldDB" id="A0A543CR66"/>
<sequence length="230" mass="25235">MLRPFPGFRLTGVPNDQVITVRGESELRERAGHLFAGVQEEFLCAATDLNTWSHPESRVTISQRLRTPLSNGVVVRKLYTAVALADDEQRDHLLQIAAAGAQIRICDAGLPHETIIIDRRVLFLAGPGAPGDREFTVTTSPALIDPVHALFDATWETAVPLADRQELPLLGPDARDILRSLGAGLTDEVAARRLGISLRTYRRRVAELMRTLDSESRFQAGLRAGELGIT</sequence>
<feature type="domain" description="HTH luxR-type" evidence="1">
    <location>
        <begin position="167"/>
        <end position="224"/>
    </location>
</feature>
<dbReference type="GO" id="GO:0003677">
    <property type="term" value="F:DNA binding"/>
    <property type="evidence" value="ECO:0007669"/>
    <property type="project" value="InterPro"/>
</dbReference>
<reference evidence="2 3" key="1">
    <citation type="submission" date="2019-06" db="EMBL/GenBank/DDBJ databases">
        <title>Sequencing the genomes of 1000 actinobacteria strains.</title>
        <authorList>
            <person name="Klenk H.-P."/>
        </authorList>
    </citation>
    <scope>NUCLEOTIDE SEQUENCE [LARGE SCALE GENOMIC DNA]</scope>
    <source>
        <strain evidence="2 3">DSM 102200</strain>
    </source>
</reference>
<accession>A0A543CR66</accession>
<dbReference type="InterPro" id="IPR000792">
    <property type="entry name" value="Tscrpt_reg_LuxR_C"/>
</dbReference>
<dbReference type="SUPFAM" id="SSF46894">
    <property type="entry name" value="C-terminal effector domain of the bipartite response regulators"/>
    <property type="match status" value="1"/>
</dbReference>
<comment type="caution">
    <text evidence="2">The sequence shown here is derived from an EMBL/GenBank/DDBJ whole genome shotgun (WGS) entry which is preliminary data.</text>
</comment>
<name>A0A543CR66_9ACTN</name>
<gene>
    <name evidence="2" type="ORF">FB559_5279</name>
</gene>
<dbReference type="PANTHER" id="PTHR34293:SF1">
    <property type="entry name" value="HTH-TYPE TRANSCRIPTIONAL REGULATOR TRMBL2"/>
    <property type="match status" value="1"/>
</dbReference>
<organism evidence="2 3">
    <name type="scientific">Actinoallomurus bryophytorum</name>
    <dbReference type="NCBI Taxonomy" id="1490222"/>
    <lineage>
        <taxon>Bacteria</taxon>
        <taxon>Bacillati</taxon>
        <taxon>Actinomycetota</taxon>
        <taxon>Actinomycetes</taxon>
        <taxon>Streptosporangiales</taxon>
        <taxon>Thermomonosporaceae</taxon>
        <taxon>Actinoallomurus</taxon>
    </lineage>
</organism>
<dbReference type="SMART" id="SM00421">
    <property type="entry name" value="HTH_LUXR"/>
    <property type="match status" value="1"/>
</dbReference>
<dbReference type="PANTHER" id="PTHR34293">
    <property type="entry name" value="HTH-TYPE TRANSCRIPTIONAL REGULATOR TRMBL2"/>
    <property type="match status" value="1"/>
</dbReference>
<evidence type="ECO:0000313" key="3">
    <source>
        <dbReference type="Proteomes" id="UP000316096"/>
    </source>
</evidence>
<dbReference type="Proteomes" id="UP000316096">
    <property type="component" value="Unassembled WGS sequence"/>
</dbReference>
<dbReference type="GO" id="GO:0006355">
    <property type="term" value="P:regulation of DNA-templated transcription"/>
    <property type="evidence" value="ECO:0007669"/>
    <property type="project" value="InterPro"/>
</dbReference>
<proteinExistence type="predicted"/>
<dbReference type="InterPro" id="IPR036388">
    <property type="entry name" value="WH-like_DNA-bd_sf"/>
</dbReference>
<evidence type="ECO:0000313" key="2">
    <source>
        <dbReference type="EMBL" id="TQL99584.1"/>
    </source>
</evidence>
<dbReference type="EMBL" id="VFOZ01000001">
    <property type="protein sequence ID" value="TQL99584.1"/>
    <property type="molecule type" value="Genomic_DNA"/>
</dbReference>
<evidence type="ECO:0000259" key="1">
    <source>
        <dbReference type="SMART" id="SM00421"/>
    </source>
</evidence>
<dbReference type="InterPro" id="IPR016032">
    <property type="entry name" value="Sig_transdc_resp-reg_C-effctor"/>
</dbReference>
<keyword evidence="3" id="KW-1185">Reference proteome</keyword>
<dbReference type="Gene3D" id="1.10.10.10">
    <property type="entry name" value="Winged helix-like DNA-binding domain superfamily/Winged helix DNA-binding domain"/>
    <property type="match status" value="1"/>
</dbReference>